<dbReference type="Pfam" id="PF07992">
    <property type="entry name" value="Pyr_redox_2"/>
    <property type="match status" value="1"/>
</dbReference>
<comment type="catalytic activity">
    <reaction evidence="11">
        <text>5,6-dihydrouracil + NAD(+) = uracil + NADH + H(+)</text>
        <dbReference type="Rhea" id="RHEA:20189"/>
        <dbReference type="ChEBI" id="CHEBI:15378"/>
        <dbReference type="ChEBI" id="CHEBI:15901"/>
        <dbReference type="ChEBI" id="CHEBI:17568"/>
        <dbReference type="ChEBI" id="CHEBI:57540"/>
        <dbReference type="ChEBI" id="CHEBI:57945"/>
        <dbReference type="EC" id="1.3.1.1"/>
    </reaction>
</comment>
<comment type="subunit">
    <text evidence="13">Heterotetramer of 2 PreA and 2 PreT subunits.</text>
</comment>
<dbReference type="EC" id="1.3.1.1" evidence="14"/>
<dbReference type="GO" id="GO:0051536">
    <property type="term" value="F:iron-sulfur cluster binding"/>
    <property type="evidence" value="ECO:0007669"/>
    <property type="project" value="UniProtKB-KW"/>
</dbReference>
<sequence>MAAFIKGFDEQNRRISTQNLLQQIYAALERGETDFEVLASGHHDIGGPLWTADGQPLRFHVKNPGQRVGSFGLDGTDIVVEGSAPADAGWLNAGATLTIKGDSGDTTGHCAASGKIFVAGQVGTRSGSLMKHDPAFEPPELWVLKKTGSFSFEFMGGGIAVVCGVNYEQAESVLGDRACMGMVGGTVYVRGPVAGLSDDVWLLDLDAGDQEFVLRGLADFLARVDRAELLARLSDMTSWKKIVAKTYAERQARGRISLRDFRLGKWVEGGIFGDIVQDDYRHVAQLVNSGSDRLKIPHWLEKRYAAPCQSACPSFIPTQDRLRLLREGKQAEALQLVLQYSPFPASVCGMVCPNLCMDACSRRFLDAPVSMKALGKLSLDTPAPACAATTSKSVAIIGGGPGGLSAAWQLRLKGHAVTVYEADSQLGGKLWQAIPRERLPAEILQTEIDRLLATGIEARLNQRIDRSTFETLRQQHDAVVIASGAHNPVVIPFPGHERLIKGLDFLKQLNSGVRATLGEKVVVIGAGNAGMDVVLGAYACGARQVTAIDVQKPAAYQKEIDHVTALGAQIRWPVYTERISEKGLHTKDGELLEADSVIIAIGERPDLSFVPPGWLTPRGMMNVNACYQVEGCENVFAIGDTTRPGLLTDAIGQGHEAAEACDSWLNGLEVVARPKPQMIPQRQLSKELFRPANRSRLRQGQDPLAESTRCISCGTCRDCSLCLEACPEGAIERIEKADGSFEYRSDDNLCIGCGICAGICPCGIWTMEQAV</sequence>
<evidence type="ECO:0000256" key="7">
    <source>
        <dbReference type="ARBA" id="ARBA00023014"/>
    </source>
</evidence>
<dbReference type="Gene3D" id="2.160.20.60">
    <property type="entry name" value="Glutamate synthase, alpha subunit, C-terminal domain"/>
    <property type="match status" value="1"/>
</dbReference>
<feature type="domain" description="4Fe-4S ferredoxin-type" evidence="15">
    <location>
        <begin position="707"/>
        <end position="736"/>
    </location>
</feature>
<dbReference type="PROSITE" id="PS51379">
    <property type="entry name" value="4FE4S_FER_2"/>
    <property type="match status" value="2"/>
</dbReference>
<protein>
    <recommendedName>
        <fullName evidence="14">dihydrouracil dehydrogenase (NAD(+))</fullName>
        <ecNumber evidence="14">1.3.1.1</ecNumber>
    </recommendedName>
    <alternativeName>
        <fullName evidence="9">Dihydrothymine dehydrogenase</fullName>
    </alternativeName>
    <alternativeName>
        <fullName evidence="8">Dihydrouracil dehydrogenase</fullName>
    </alternativeName>
</protein>
<evidence type="ECO:0000256" key="2">
    <source>
        <dbReference type="ARBA" id="ARBA00022630"/>
    </source>
</evidence>
<evidence type="ECO:0000256" key="1">
    <source>
        <dbReference type="ARBA" id="ARBA00001917"/>
    </source>
</evidence>
<evidence type="ECO:0000256" key="11">
    <source>
        <dbReference type="ARBA" id="ARBA00048792"/>
    </source>
</evidence>
<dbReference type="Gene3D" id="1.10.1060.10">
    <property type="entry name" value="Alpha-helical ferredoxin"/>
    <property type="match status" value="1"/>
</dbReference>
<evidence type="ECO:0000256" key="4">
    <source>
        <dbReference type="ARBA" id="ARBA00022723"/>
    </source>
</evidence>
<keyword evidence="6" id="KW-0408">Iron</keyword>
<dbReference type="SUPFAM" id="SSF69336">
    <property type="entry name" value="Alpha subunit of glutamate synthase, C-terminal domain"/>
    <property type="match status" value="1"/>
</dbReference>
<dbReference type="PROSITE" id="PS00198">
    <property type="entry name" value="4FE4S_FER_1"/>
    <property type="match status" value="1"/>
</dbReference>
<dbReference type="InterPro" id="IPR023753">
    <property type="entry name" value="FAD/NAD-binding_dom"/>
</dbReference>
<evidence type="ECO:0000256" key="3">
    <source>
        <dbReference type="ARBA" id="ARBA00022643"/>
    </source>
</evidence>
<gene>
    <name evidence="16" type="ORF">SAMN05661003_101342</name>
</gene>
<comment type="catalytic activity">
    <reaction evidence="10">
        <text>5,6-dihydrothymine + NAD(+) = thymine + NADH + H(+)</text>
        <dbReference type="Rhea" id="RHEA:28791"/>
        <dbReference type="ChEBI" id="CHEBI:15378"/>
        <dbReference type="ChEBI" id="CHEBI:17821"/>
        <dbReference type="ChEBI" id="CHEBI:27468"/>
        <dbReference type="ChEBI" id="CHEBI:57540"/>
        <dbReference type="ChEBI" id="CHEBI:57945"/>
        <dbReference type="EC" id="1.3.1.1"/>
    </reaction>
</comment>
<keyword evidence="5" id="KW-0560">Oxidoreductase</keyword>
<dbReference type="Pfam" id="PF14691">
    <property type="entry name" value="Fer4_20"/>
    <property type="match status" value="1"/>
</dbReference>
<dbReference type="GO" id="GO:0046872">
    <property type="term" value="F:metal ion binding"/>
    <property type="evidence" value="ECO:0007669"/>
    <property type="project" value="UniProtKB-KW"/>
</dbReference>
<keyword evidence="4" id="KW-0479">Metal-binding</keyword>
<dbReference type="GO" id="GO:0002058">
    <property type="term" value="F:uracil binding"/>
    <property type="evidence" value="ECO:0007669"/>
    <property type="project" value="TreeGrafter"/>
</dbReference>
<dbReference type="InterPro" id="IPR009051">
    <property type="entry name" value="Helical_ferredxn"/>
</dbReference>
<dbReference type="InterPro" id="IPR028261">
    <property type="entry name" value="DPD_II"/>
</dbReference>
<dbReference type="Pfam" id="PF12838">
    <property type="entry name" value="Fer4_7"/>
    <property type="match status" value="1"/>
</dbReference>
<dbReference type="PANTHER" id="PTHR43073:SF2">
    <property type="entry name" value="DIHYDROPYRIMIDINE DEHYDROGENASE [NADP(+)]"/>
    <property type="match status" value="1"/>
</dbReference>
<dbReference type="InterPro" id="IPR036485">
    <property type="entry name" value="Glu_synth_asu_C_sf"/>
</dbReference>
<feature type="domain" description="4Fe-4S ferredoxin-type" evidence="15">
    <location>
        <begin position="741"/>
        <end position="770"/>
    </location>
</feature>
<dbReference type="SUPFAM" id="SSF51905">
    <property type="entry name" value="FAD/NAD(P)-binding domain"/>
    <property type="match status" value="1"/>
</dbReference>
<dbReference type="RefSeq" id="WP_092075600.1">
    <property type="nucleotide sequence ID" value="NZ_FNAQ01000001.1"/>
</dbReference>
<dbReference type="InterPro" id="IPR017900">
    <property type="entry name" value="4Fe4S_Fe_S_CS"/>
</dbReference>
<dbReference type="PRINTS" id="PR00419">
    <property type="entry name" value="ADXRDTASE"/>
</dbReference>
<comment type="cofactor">
    <cofactor evidence="1">
        <name>FMN</name>
        <dbReference type="ChEBI" id="CHEBI:58210"/>
    </cofactor>
</comment>
<dbReference type="PANTHER" id="PTHR43073">
    <property type="entry name" value="DIHYDROPYRIMIDINE DEHYDROGENASE [NADP(+)]"/>
    <property type="match status" value="1"/>
</dbReference>
<name>A0A1G6XPY6_9BACT</name>
<evidence type="ECO:0000313" key="16">
    <source>
        <dbReference type="EMBL" id="SDD80031.1"/>
    </source>
</evidence>
<dbReference type="EMBL" id="FNAQ01000001">
    <property type="protein sequence ID" value="SDD80031.1"/>
    <property type="molecule type" value="Genomic_DNA"/>
</dbReference>
<dbReference type="Pfam" id="PF01493">
    <property type="entry name" value="GXGXG"/>
    <property type="match status" value="1"/>
</dbReference>
<dbReference type="Gene3D" id="3.50.50.60">
    <property type="entry name" value="FAD/NAD(P)-binding domain"/>
    <property type="match status" value="2"/>
</dbReference>
<dbReference type="GO" id="GO:0004159">
    <property type="term" value="F:dihydropyrimidine dehydrogenase (NAD+) activity"/>
    <property type="evidence" value="ECO:0007669"/>
    <property type="project" value="UniProtKB-EC"/>
</dbReference>
<evidence type="ECO:0000256" key="6">
    <source>
        <dbReference type="ARBA" id="ARBA00023004"/>
    </source>
</evidence>
<dbReference type="STRING" id="57664.SAMN05661003_101342"/>
<evidence type="ECO:0000313" key="17">
    <source>
        <dbReference type="Proteomes" id="UP000243205"/>
    </source>
</evidence>
<dbReference type="SUPFAM" id="SSF54862">
    <property type="entry name" value="4Fe-4S ferredoxins"/>
    <property type="match status" value="1"/>
</dbReference>
<keyword evidence="17" id="KW-1185">Reference proteome</keyword>
<dbReference type="Proteomes" id="UP000243205">
    <property type="component" value="Unassembled WGS sequence"/>
</dbReference>
<evidence type="ECO:0000256" key="9">
    <source>
        <dbReference type="ARBA" id="ARBA00032722"/>
    </source>
</evidence>
<keyword evidence="3" id="KW-0288">FMN</keyword>
<reference evidence="17" key="1">
    <citation type="submission" date="2016-10" db="EMBL/GenBank/DDBJ databases">
        <authorList>
            <person name="Varghese N."/>
            <person name="Submissions S."/>
        </authorList>
    </citation>
    <scope>NUCLEOTIDE SEQUENCE [LARGE SCALE GENOMIC DNA]</scope>
    <source>
        <strain evidence="17">DSM 8987</strain>
    </source>
</reference>
<evidence type="ECO:0000256" key="14">
    <source>
        <dbReference type="ARBA" id="ARBA00049728"/>
    </source>
</evidence>
<evidence type="ECO:0000259" key="15">
    <source>
        <dbReference type="PROSITE" id="PS51379"/>
    </source>
</evidence>
<dbReference type="InterPro" id="IPR017896">
    <property type="entry name" value="4Fe4S_Fe-S-bd"/>
</dbReference>
<dbReference type="GO" id="GO:0050661">
    <property type="term" value="F:NADP binding"/>
    <property type="evidence" value="ECO:0007669"/>
    <property type="project" value="TreeGrafter"/>
</dbReference>
<dbReference type="Gene3D" id="3.30.70.20">
    <property type="match status" value="1"/>
</dbReference>
<comment type="function">
    <text evidence="12">Involved in pyrimidine base degradation. Catalyzes physiologically the reduction of uracil to 5,6-dihydrouracil (DHU) by using NADH as a specific cosubstrate. It also catalyzes the reverse reaction and the reduction of thymine to 5,6-dihydrothymine (DHT).</text>
</comment>
<keyword evidence="7" id="KW-0411">Iron-sulfur</keyword>
<dbReference type="OrthoDB" id="9803192at2"/>
<evidence type="ECO:0000256" key="8">
    <source>
        <dbReference type="ARBA" id="ARBA00030119"/>
    </source>
</evidence>
<accession>A0A1G6XPY6</accession>
<organism evidence="16 17">
    <name type="scientific">Desulfuromonas thiophila</name>
    <dbReference type="NCBI Taxonomy" id="57664"/>
    <lineage>
        <taxon>Bacteria</taxon>
        <taxon>Pseudomonadati</taxon>
        <taxon>Thermodesulfobacteriota</taxon>
        <taxon>Desulfuromonadia</taxon>
        <taxon>Desulfuromonadales</taxon>
        <taxon>Desulfuromonadaceae</taxon>
        <taxon>Desulfuromonas</taxon>
    </lineage>
</organism>
<evidence type="ECO:0000256" key="13">
    <source>
        <dbReference type="ARBA" id="ARBA00049714"/>
    </source>
</evidence>
<dbReference type="GO" id="GO:0006212">
    <property type="term" value="P:uracil catabolic process"/>
    <property type="evidence" value="ECO:0007669"/>
    <property type="project" value="TreeGrafter"/>
</dbReference>
<dbReference type="InterPro" id="IPR002489">
    <property type="entry name" value="Glu_synth_asu_C"/>
</dbReference>
<dbReference type="InterPro" id="IPR036188">
    <property type="entry name" value="FAD/NAD-bd_sf"/>
</dbReference>
<dbReference type="AlphaFoldDB" id="A0A1G6XPY6"/>
<evidence type="ECO:0000256" key="5">
    <source>
        <dbReference type="ARBA" id="ARBA00023002"/>
    </source>
</evidence>
<evidence type="ECO:0000256" key="10">
    <source>
        <dbReference type="ARBA" id="ARBA00047685"/>
    </source>
</evidence>
<dbReference type="GO" id="GO:0006210">
    <property type="term" value="P:thymine catabolic process"/>
    <property type="evidence" value="ECO:0007669"/>
    <property type="project" value="TreeGrafter"/>
</dbReference>
<evidence type="ECO:0000256" key="12">
    <source>
        <dbReference type="ARBA" id="ARBA00049578"/>
    </source>
</evidence>
<proteinExistence type="predicted"/>
<keyword evidence="2" id="KW-0285">Flavoprotein</keyword>